<comment type="caution">
    <text evidence="1">The sequence shown here is derived from an EMBL/GenBank/DDBJ whole genome shotgun (WGS) entry which is preliminary data.</text>
</comment>
<evidence type="ECO:0000313" key="2">
    <source>
        <dbReference type="Proteomes" id="UP001165960"/>
    </source>
</evidence>
<gene>
    <name evidence="1" type="ORF">DSO57_1014699</name>
</gene>
<reference evidence="1" key="1">
    <citation type="submission" date="2022-04" db="EMBL/GenBank/DDBJ databases">
        <title>Genome of the entomopathogenic fungus Entomophthora muscae.</title>
        <authorList>
            <person name="Elya C."/>
            <person name="Lovett B.R."/>
            <person name="Lee E."/>
            <person name="Macias A.M."/>
            <person name="Hajek A.E."/>
            <person name="De Bivort B.L."/>
            <person name="Kasson M.T."/>
            <person name="De Fine Licht H.H."/>
            <person name="Stajich J.E."/>
        </authorList>
    </citation>
    <scope>NUCLEOTIDE SEQUENCE</scope>
    <source>
        <strain evidence="1">Berkeley</strain>
    </source>
</reference>
<dbReference type="EMBL" id="QTSX02003607">
    <property type="protein sequence ID" value="KAJ9069815.1"/>
    <property type="molecule type" value="Genomic_DNA"/>
</dbReference>
<proteinExistence type="predicted"/>
<sequence length="101" mass="11748">MDAHSKLDSQPRISEDIEKIATRHLDLDLIEEDFMNVTANDLLSDSNDSGSDSDSKAPRVDPRNRKVVIPDLDLRILIPFPWRYQRSFGCKWMGKPPYQRY</sequence>
<protein>
    <submittedName>
        <fullName evidence="1">Uncharacterized protein</fullName>
    </submittedName>
</protein>
<name>A0ACC2T5F8_9FUNG</name>
<dbReference type="Proteomes" id="UP001165960">
    <property type="component" value="Unassembled WGS sequence"/>
</dbReference>
<accession>A0ACC2T5F8</accession>
<organism evidence="1 2">
    <name type="scientific">Entomophthora muscae</name>
    <dbReference type="NCBI Taxonomy" id="34485"/>
    <lineage>
        <taxon>Eukaryota</taxon>
        <taxon>Fungi</taxon>
        <taxon>Fungi incertae sedis</taxon>
        <taxon>Zoopagomycota</taxon>
        <taxon>Entomophthoromycotina</taxon>
        <taxon>Entomophthoromycetes</taxon>
        <taxon>Entomophthorales</taxon>
        <taxon>Entomophthoraceae</taxon>
        <taxon>Entomophthora</taxon>
    </lineage>
</organism>
<keyword evidence="2" id="KW-1185">Reference proteome</keyword>
<evidence type="ECO:0000313" key="1">
    <source>
        <dbReference type="EMBL" id="KAJ9069815.1"/>
    </source>
</evidence>